<dbReference type="InterPro" id="IPR011051">
    <property type="entry name" value="RmlC_Cupin_sf"/>
</dbReference>
<dbReference type="InterPro" id="IPR014710">
    <property type="entry name" value="RmlC-like_jellyroll"/>
</dbReference>
<evidence type="ECO:0000313" key="3">
    <source>
        <dbReference type="EMBL" id="MBD3107776.1"/>
    </source>
</evidence>
<gene>
    <name evidence="3" type="ORF">IEO70_05300</name>
</gene>
<keyword evidence="1" id="KW-0238">DNA-binding</keyword>
<dbReference type="GO" id="GO:0006355">
    <property type="term" value="P:regulation of DNA-templated transcription"/>
    <property type="evidence" value="ECO:0007669"/>
    <property type="project" value="InterPro"/>
</dbReference>
<comment type="caution">
    <text evidence="3">The sequence shown here is derived from an EMBL/GenBank/DDBJ whole genome shotgun (WGS) entry which is preliminary data.</text>
</comment>
<protein>
    <submittedName>
        <fullName evidence="3">AraC family ligand binding domain-containing protein</fullName>
    </submittedName>
</protein>
<dbReference type="RefSeq" id="WP_190997317.1">
    <property type="nucleotide sequence ID" value="NZ_JACXSI010000010.1"/>
</dbReference>
<dbReference type="InterPro" id="IPR003313">
    <property type="entry name" value="AraC-bd"/>
</dbReference>
<dbReference type="Proteomes" id="UP000602076">
    <property type="component" value="Unassembled WGS sequence"/>
</dbReference>
<keyword evidence="4" id="KW-1185">Reference proteome</keyword>
<accession>A0A927CUL6</accession>
<dbReference type="GO" id="GO:0003677">
    <property type="term" value="F:DNA binding"/>
    <property type="evidence" value="ECO:0007669"/>
    <property type="project" value="UniProtKB-KW"/>
</dbReference>
<evidence type="ECO:0000313" key="4">
    <source>
        <dbReference type="Proteomes" id="UP000602076"/>
    </source>
</evidence>
<dbReference type="SUPFAM" id="SSF51182">
    <property type="entry name" value="RmlC-like cupins"/>
    <property type="match status" value="1"/>
</dbReference>
<feature type="domain" description="AraC-type arabinose-binding/dimerisation" evidence="2">
    <location>
        <begin position="47"/>
        <end position="97"/>
    </location>
</feature>
<sequence>MKIYCFGKEHGKEITHYESNFIMSQVVESTQNIKISCMYLGNDGVIGYHQAAIPQLLLIMQGRGYVRGGNKEYEDVKSGDAVFFNKGEWHETKSITGMTAIVIEAEEMYPEKYMSMKKEE</sequence>
<name>A0A927CUL6_9BACI</name>
<dbReference type="Gene3D" id="2.60.120.10">
    <property type="entry name" value="Jelly Rolls"/>
    <property type="match status" value="1"/>
</dbReference>
<dbReference type="AlphaFoldDB" id="A0A927CUL6"/>
<organism evidence="3 4">
    <name type="scientific">Peribacillus faecalis</name>
    <dbReference type="NCBI Taxonomy" id="2772559"/>
    <lineage>
        <taxon>Bacteria</taxon>
        <taxon>Bacillati</taxon>
        <taxon>Bacillota</taxon>
        <taxon>Bacilli</taxon>
        <taxon>Bacillales</taxon>
        <taxon>Bacillaceae</taxon>
        <taxon>Peribacillus</taxon>
    </lineage>
</organism>
<dbReference type="Pfam" id="PF02311">
    <property type="entry name" value="AraC_binding"/>
    <property type="match status" value="1"/>
</dbReference>
<reference evidence="3" key="1">
    <citation type="submission" date="2020-09" db="EMBL/GenBank/DDBJ databases">
        <title>Bacillus faecalis sp. nov., a moderately halophilic bacterium isolated from cow faeces.</title>
        <authorList>
            <person name="Jiang L."/>
            <person name="Lee J."/>
        </authorList>
    </citation>
    <scope>NUCLEOTIDE SEQUENCE</scope>
    <source>
        <strain evidence="3">AGMB 02131</strain>
    </source>
</reference>
<proteinExistence type="predicted"/>
<evidence type="ECO:0000259" key="2">
    <source>
        <dbReference type="Pfam" id="PF02311"/>
    </source>
</evidence>
<dbReference type="EMBL" id="JACXSI010000010">
    <property type="protein sequence ID" value="MBD3107776.1"/>
    <property type="molecule type" value="Genomic_DNA"/>
</dbReference>
<evidence type="ECO:0000256" key="1">
    <source>
        <dbReference type="ARBA" id="ARBA00023125"/>
    </source>
</evidence>